<dbReference type="Gene3D" id="3.30.1600.10">
    <property type="entry name" value="SIR2/SIRT2 'Small Domain"/>
    <property type="match status" value="1"/>
</dbReference>
<feature type="binding site" evidence="3">
    <location>
        <position position="166"/>
    </location>
    <ligand>
        <name>Zn(2+)</name>
        <dbReference type="ChEBI" id="CHEBI:29105"/>
    </ligand>
</feature>
<protein>
    <recommendedName>
        <fullName evidence="4">Deacetylase sirtuin-type domain-containing protein</fullName>
    </recommendedName>
</protein>
<organism evidence="5">
    <name type="scientific">Timema tahoe</name>
    <dbReference type="NCBI Taxonomy" id="61484"/>
    <lineage>
        <taxon>Eukaryota</taxon>
        <taxon>Metazoa</taxon>
        <taxon>Ecdysozoa</taxon>
        <taxon>Arthropoda</taxon>
        <taxon>Hexapoda</taxon>
        <taxon>Insecta</taxon>
        <taxon>Pterygota</taxon>
        <taxon>Neoptera</taxon>
        <taxon>Polyneoptera</taxon>
        <taxon>Phasmatodea</taxon>
        <taxon>Timematodea</taxon>
        <taxon>Timematoidea</taxon>
        <taxon>Timematidae</taxon>
        <taxon>Timema</taxon>
    </lineage>
</organism>
<evidence type="ECO:0000259" key="4">
    <source>
        <dbReference type="PROSITE" id="PS50305"/>
    </source>
</evidence>
<dbReference type="SUPFAM" id="SSF52467">
    <property type="entry name" value="DHS-like NAD/FAD-binding domain"/>
    <property type="match status" value="1"/>
</dbReference>
<dbReference type="NCBIfam" id="NF003738">
    <property type="entry name" value="PRK05333.1"/>
    <property type="match status" value="1"/>
</dbReference>
<dbReference type="GO" id="GO:0005759">
    <property type="term" value="C:mitochondrial matrix"/>
    <property type="evidence" value="ECO:0007669"/>
    <property type="project" value="TreeGrafter"/>
</dbReference>
<dbReference type="InterPro" id="IPR050134">
    <property type="entry name" value="NAD-dep_sirtuin_deacylases"/>
</dbReference>
<dbReference type="GO" id="GO:0046872">
    <property type="term" value="F:metal ion binding"/>
    <property type="evidence" value="ECO:0007669"/>
    <property type="project" value="UniProtKB-KW"/>
</dbReference>
<dbReference type="InterPro" id="IPR026591">
    <property type="entry name" value="Sirtuin_cat_small_dom_sf"/>
</dbReference>
<feature type="active site" description="Proton acceptor" evidence="3">
    <location>
        <position position="158"/>
    </location>
</feature>
<dbReference type="PANTHER" id="PTHR11085">
    <property type="entry name" value="NAD-DEPENDENT PROTEIN DEACYLASE SIRTUIN-5, MITOCHONDRIAL-RELATED"/>
    <property type="match status" value="1"/>
</dbReference>
<dbReference type="Gene3D" id="3.40.50.1220">
    <property type="entry name" value="TPP-binding domain"/>
    <property type="match status" value="1"/>
</dbReference>
<dbReference type="GO" id="GO:0017136">
    <property type="term" value="F:histone deacetylase activity, NAD-dependent"/>
    <property type="evidence" value="ECO:0007669"/>
    <property type="project" value="TreeGrafter"/>
</dbReference>
<keyword evidence="3" id="KW-0479">Metal-binding</keyword>
<gene>
    <name evidence="5" type="ORF">TTEB3V08_LOCUS10686</name>
</gene>
<evidence type="ECO:0000313" key="5">
    <source>
        <dbReference type="EMBL" id="CAD7462796.1"/>
    </source>
</evidence>
<evidence type="ECO:0000256" key="1">
    <source>
        <dbReference type="ARBA" id="ARBA00022679"/>
    </source>
</evidence>
<dbReference type="InterPro" id="IPR029035">
    <property type="entry name" value="DHS-like_NAD/FAD-binding_dom"/>
</dbReference>
<dbReference type="InterPro" id="IPR026590">
    <property type="entry name" value="Ssirtuin_cat_dom"/>
</dbReference>
<proteinExistence type="predicted"/>
<dbReference type="GO" id="GO:0070403">
    <property type="term" value="F:NAD+ binding"/>
    <property type="evidence" value="ECO:0007669"/>
    <property type="project" value="InterPro"/>
</dbReference>
<dbReference type="InterPro" id="IPR003000">
    <property type="entry name" value="Sirtuin"/>
</dbReference>
<sequence length="394" mass="44264">MTLKLILRHHRTWIISFRSKCSLHSLAFVPKHNPADEAEIEKLKHFLKYRENICVLTGAGVSTESGIPDYRSEEVGLYARNTNKPVQYQDFVRSDQVRKRYWARNYIGWPRFSSFHPNQTHLALYQLEVPLKRVRCIITQNVDRLHHKAGSRNVLELHGTAFHVMCLGCDNRIYRNDFQTALAKLNPNMAIVSKTIRPDGDVELSQDEVGGFEIPSCAKCGGILKPDIVFFGDNVPRTRLESVRRELERSDSLLVLGSSLSVFSGYRIVLQARELNKPIAICRHSRRSSESCWNSSGCNACDELGCETLNAIWVDVEEETGVAVVEENADGTCTERSARHKYYIITLGATTPCAVGPCGLEEGSGEAAAAEAWGATLAQPLSPDRQFDLYPFVY</sequence>
<keyword evidence="2" id="KW-0520">NAD</keyword>
<dbReference type="AlphaFoldDB" id="A0A7R9IQP6"/>
<reference evidence="5" key="1">
    <citation type="submission" date="2020-11" db="EMBL/GenBank/DDBJ databases">
        <authorList>
            <person name="Tran Van P."/>
        </authorList>
    </citation>
    <scope>NUCLEOTIDE SEQUENCE</scope>
</reference>
<dbReference type="PANTHER" id="PTHR11085:SF10">
    <property type="entry name" value="NAD-DEPENDENT PROTEIN DEACYLASE SIRTUIN-5, MITOCHONDRIAL-RELATED"/>
    <property type="match status" value="1"/>
</dbReference>
<dbReference type="Pfam" id="PF02146">
    <property type="entry name" value="SIR2"/>
    <property type="match status" value="1"/>
</dbReference>
<feature type="binding site" evidence="3">
    <location>
        <position position="217"/>
    </location>
    <ligand>
        <name>Zn(2+)</name>
        <dbReference type="ChEBI" id="CHEBI:29105"/>
    </ligand>
</feature>
<dbReference type="EMBL" id="OE006653">
    <property type="protein sequence ID" value="CAD7462796.1"/>
    <property type="molecule type" value="Genomic_DNA"/>
</dbReference>
<feature type="domain" description="Deacetylase sirtuin-type" evidence="4">
    <location>
        <begin position="33"/>
        <end position="320"/>
    </location>
</feature>
<keyword evidence="3" id="KW-0862">Zinc</keyword>
<name>A0A7R9IQP6_9NEOP</name>
<feature type="binding site" evidence="3">
    <location>
        <position position="220"/>
    </location>
    <ligand>
        <name>Zn(2+)</name>
        <dbReference type="ChEBI" id="CHEBI:29105"/>
    </ligand>
</feature>
<feature type="binding site" evidence="3">
    <location>
        <position position="169"/>
    </location>
    <ligand>
        <name>Zn(2+)</name>
        <dbReference type="ChEBI" id="CHEBI:29105"/>
    </ligand>
</feature>
<dbReference type="PROSITE" id="PS50305">
    <property type="entry name" value="SIRTUIN"/>
    <property type="match status" value="1"/>
</dbReference>
<accession>A0A7R9IQP6</accession>
<evidence type="ECO:0000256" key="3">
    <source>
        <dbReference type="PROSITE-ProRule" id="PRU00236"/>
    </source>
</evidence>
<evidence type="ECO:0000256" key="2">
    <source>
        <dbReference type="ARBA" id="ARBA00023027"/>
    </source>
</evidence>
<keyword evidence="1" id="KW-0808">Transferase</keyword>